<reference evidence="2" key="1">
    <citation type="submission" date="1996-05" db="EMBL/GenBank/DDBJ databases">
        <title>Aniline degradation in Pseudomonas putida UCC22(pTDN1): Initial characterization of its conversion to catechol.</title>
        <authorList>
            <person name="Fukumori F."/>
            <person name="Saint C.P."/>
        </authorList>
    </citation>
    <scope>NUCLEOTIDE SEQUENCE</scope>
    <source>
        <strain evidence="2">UCC22</strain>
        <plasmid evidence="2">pTDN1</plasmid>
    </source>
</reference>
<dbReference type="InterPro" id="IPR025737">
    <property type="entry name" value="FApF"/>
</dbReference>
<name>Q93JX2_PSEPU</name>
<evidence type="ECO:0000313" key="2">
    <source>
        <dbReference type="EMBL" id="BAB62047.1"/>
    </source>
</evidence>
<keyword evidence="1" id="KW-0732">Signal</keyword>
<dbReference type="Pfam" id="PF13557">
    <property type="entry name" value="Phenol_MetA_deg"/>
    <property type="match status" value="1"/>
</dbReference>
<dbReference type="EMBL" id="D85415">
    <property type="protein sequence ID" value="BAB62047.1"/>
    <property type="molecule type" value="Genomic_DNA"/>
</dbReference>
<evidence type="ECO:0000256" key="1">
    <source>
        <dbReference type="SAM" id="SignalP"/>
    </source>
</evidence>
<organism evidence="2">
    <name type="scientific">Pseudomonas putida</name>
    <name type="common">Arthrobacter siderocapsulatus</name>
    <dbReference type="NCBI Taxonomy" id="303"/>
    <lineage>
        <taxon>Bacteria</taxon>
        <taxon>Pseudomonadati</taxon>
        <taxon>Pseudomonadota</taxon>
        <taxon>Gammaproteobacteria</taxon>
        <taxon>Pseudomonadales</taxon>
        <taxon>Pseudomonadaceae</taxon>
        <taxon>Pseudomonas</taxon>
    </lineage>
</organism>
<feature type="signal peptide" evidence="1">
    <location>
        <begin position="1"/>
        <end position="23"/>
    </location>
</feature>
<accession>Q93JX2</accession>
<feature type="chain" id="PRO_5004319705" evidence="1">
    <location>
        <begin position="24"/>
        <end position="386"/>
    </location>
</feature>
<proteinExistence type="predicted"/>
<geneLocation type="plasmid" evidence="2">
    <name>pTDN1</name>
</geneLocation>
<gene>
    <name evidence="2" type="primary">orf1</name>
</gene>
<sequence>MKKHRVIAALALAGGLAVSSAQAEGHYVPGVEGLQGASVPPPGFYYLGYLVNYNIDDFRAPGTSDNLPGHNRGTVTALSNRFVWISQYKLLGADYGMEAIVPVMRTSLTINAAGISDTRSGVGDVYLGPLVLGWHGQQWDAVAAAGVWLDSASTSHPASPGKGFKSTMLTGGLTYYFDSAKTWTGSALMRFERNGKNEVGLRPGNQLTMEWGVGKSFGTWQAGLVGYSQWQTSEDSGPGASTHIAAIQAAELDVAQVARAQRPIGHAGQAQAGGRAGGDAAAKAARHQRHGGHYVLHLLLDTRGDALGAESVRHLLCQTAQGHVGVEDERHALQVGQAQRGAHRQRVAGRQGHHQRLVQNGFDADVGLLRHQTVKAHADAPLAQRL</sequence>
<keyword evidence="2" id="KW-0614">Plasmid</keyword>
<dbReference type="AlphaFoldDB" id="Q93JX2"/>
<protein>
    <submittedName>
        <fullName evidence="2">Orf1 protein</fullName>
    </submittedName>
</protein>